<evidence type="ECO:0000256" key="10">
    <source>
        <dbReference type="ARBA" id="ARBA00023125"/>
    </source>
</evidence>
<feature type="modified residue" description="4-aspartylphosphate" evidence="16">
    <location>
        <position position="54"/>
    </location>
</feature>
<dbReference type="PROSITE" id="PS50110">
    <property type="entry name" value="RESPONSE_REGULATORY"/>
    <property type="match status" value="1"/>
</dbReference>
<dbReference type="RefSeq" id="WP_068135699.1">
    <property type="nucleotide sequence ID" value="NZ_CP042914.1"/>
</dbReference>
<dbReference type="Gene3D" id="3.40.50.2300">
    <property type="match status" value="1"/>
</dbReference>
<feature type="domain" description="Response regulatory" evidence="19">
    <location>
        <begin position="5"/>
        <end position="119"/>
    </location>
</feature>
<evidence type="ECO:0000256" key="14">
    <source>
        <dbReference type="ARBA" id="ARBA00029881"/>
    </source>
</evidence>
<evidence type="ECO:0000256" key="8">
    <source>
        <dbReference type="ARBA" id="ARBA00023012"/>
    </source>
</evidence>
<dbReference type="InterPro" id="IPR002078">
    <property type="entry name" value="Sigma_54_int"/>
</dbReference>
<keyword evidence="10" id="KW-0238">DNA-binding</keyword>
<dbReference type="Proteomes" id="UP000325286">
    <property type="component" value="Chromosome"/>
</dbReference>
<keyword evidence="4" id="KW-0678">Repressor</keyword>
<evidence type="ECO:0000256" key="16">
    <source>
        <dbReference type="PROSITE-ProRule" id="PRU00169"/>
    </source>
</evidence>
<dbReference type="PROSITE" id="PS50045">
    <property type="entry name" value="SIGMA54_INTERACT_4"/>
    <property type="match status" value="1"/>
</dbReference>
<dbReference type="InterPro" id="IPR058031">
    <property type="entry name" value="AAA_lid_NorR"/>
</dbReference>
<evidence type="ECO:0000313" key="20">
    <source>
        <dbReference type="EMBL" id="QEG43769.1"/>
    </source>
</evidence>
<proteinExistence type="predicted"/>
<comment type="subcellular location">
    <subcellularLocation>
        <location evidence="1">Cytoplasm</location>
    </subcellularLocation>
</comment>
<dbReference type="SUPFAM" id="SSF52172">
    <property type="entry name" value="CheY-like"/>
    <property type="match status" value="1"/>
</dbReference>
<protein>
    <recommendedName>
        <fullName evidence="2">DNA-binding transcriptional regulator NtrC</fullName>
    </recommendedName>
    <alternativeName>
        <fullName evidence="14">Nitrogen regulation protein NR(I)</fullName>
    </alternativeName>
    <alternativeName>
        <fullName evidence="15">Nitrogen regulator I</fullName>
    </alternativeName>
</protein>
<dbReference type="InterPro" id="IPR025662">
    <property type="entry name" value="Sigma_54_int_dom_ATP-bd_1"/>
</dbReference>
<evidence type="ECO:0000256" key="13">
    <source>
        <dbReference type="ARBA" id="ARBA00023231"/>
    </source>
</evidence>
<dbReference type="GO" id="GO:0006355">
    <property type="term" value="P:regulation of DNA-templated transcription"/>
    <property type="evidence" value="ECO:0007669"/>
    <property type="project" value="InterPro"/>
</dbReference>
<feature type="domain" description="Sigma-54 factor interaction" evidence="18">
    <location>
        <begin position="141"/>
        <end position="368"/>
    </location>
</feature>
<sequence>MTPQQVLVVDDEPSICWALEKMLQREGHEVLTASSAEQGLRLAAEQHPALVILDVRLPQLDGISALPQFLKATDNAPVIVITAFGDLETAVAAVKNGATDYLTKPFKLDDVSRVCRQALRESANRAAPTATQPMTIDSSTMVGSSAAMQQVFRQIALVADSDLSVLITGETGTGKELVAAAIYRHSRRADQPYIPIAPVALNPDLIESELFGHVKGAFTGAAEDRPGLFERAENGTVLLDEIGDLPLGTQVKLLRVLEQGQFCRVGDVTPRSANVRVLAATNCDLHEQVGSGAFREDLFHRLTGMQIHLPPLRERQEDIQPLCHHFLAAMHYASLDSAIDDTLLTQLQQRPWHGNIRELKNAIEHAAVVARGRPLTIDDFPPPKPGRDQDADAPSQRVQLAKAVREWTAEALRQSDDSTETLHADFLAATEPALLEAVLKHTGGNRAKAAEMLGIHRGTLRDRLRSYGIADTV</sequence>
<keyword evidence="7" id="KW-0067">ATP-binding</keyword>
<dbReference type="InterPro" id="IPR011006">
    <property type="entry name" value="CheY-like_superfamily"/>
</dbReference>
<evidence type="ECO:0000256" key="9">
    <source>
        <dbReference type="ARBA" id="ARBA00023015"/>
    </source>
</evidence>
<evidence type="ECO:0000256" key="7">
    <source>
        <dbReference type="ARBA" id="ARBA00022840"/>
    </source>
</evidence>
<dbReference type="FunFam" id="3.40.50.2300:FF:000018">
    <property type="entry name" value="DNA-binding transcriptional regulator NtrC"/>
    <property type="match status" value="1"/>
</dbReference>
<reference evidence="20 21" key="1">
    <citation type="submission" date="2019-08" db="EMBL/GenBank/DDBJ databases">
        <title>Deep-cultivation of Planctomycetes and their phenomic and genomic characterization uncovers novel biology.</title>
        <authorList>
            <person name="Wiegand S."/>
            <person name="Jogler M."/>
            <person name="Boedeker C."/>
            <person name="Pinto D."/>
            <person name="Vollmers J."/>
            <person name="Rivas-Marin E."/>
            <person name="Kohn T."/>
            <person name="Peeters S.H."/>
            <person name="Heuer A."/>
            <person name="Rast P."/>
            <person name="Oberbeckmann S."/>
            <person name="Bunk B."/>
            <person name="Jeske O."/>
            <person name="Meyerdierks A."/>
            <person name="Storesund J.E."/>
            <person name="Kallscheuer N."/>
            <person name="Luecker S."/>
            <person name="Lage O.M."/>
            <person name="Pohl T."/>
            <person name="Merkel B.J."/>
            <person name="Hornburger P."/>
            <person name="Mueller R.-W."/>
            <person name="Bruemmer F."/>
            <person name="Labrenz M."/>
            <person name="Spormann A.M."/>
            <person name="Op den Camp H."/>
            <person name="Overmann J."/>
            <person name="Amann R."/>
            <person name="Jetten M.S.M."/>
            <person name="Mascher T."/>
            <person name="Medema M.H."/>
            <person name="Devos D.P."/>
            <person name="Kaster A.-K."/>
            <person name="Ovreas L."/>
            <person name="Rohde M."/>
            <person name="Galperin M.Y."/>
            <person name="Jogler C."/>
        </authorList>
    </citation>
    <scope>NUCLEOTIDE SEQUENCE [LARGE SCALE GENOMIC DNA]</scope>
    <source>
        <strain evidence="20 21">UC8</strain>
    </source>
</reference>
<evidence type="ECO:0000313" key="21">
    <source>
        <dbReference type="Proteomes" id="UP000325286"/>
    </source>
</evidence>
<keyword evidence="21" id="KW-1185">Reference proteome</keyword>
<evidence type="ECO:0000256" key="11">
    <source>
        <dbReference type="ARBA" id="ARBA00023159"/>
    </source>
</evidence>
<organism evidence="20 21">
    <name type="scientific">Roseimaritima ulvae</name>
    <dbReference type="NCBI Taxonomy" id="980254"/>
    <lineage>
        <taxon>Bacteria</taxon>
        <taxon>Pseudomonadati</taxon>
        <taxon>Planctomycetota</taxon>
        <taxon>Planctomycetia</taxon>
        <taxon>Pirellulales</taxon>
        <taxon>Pirellulaceae</taxon>
        <taxon>Roseimaritima</taxon>
    </lineage>
</organism>
<dbReference type="InterPro" id="IPR003593">
    <property type="entry name" value="AAA+_ATPase"/>
</dbReference>
<dbReference type="OrthoDB" id="7476585at2"/>
<keyword evidence="9" id="KW-0805">Transcription regulation</keyword>
<keyword evidence="6" id="KW-0547">Nucleotide-binding</keyword>
<dbReference type="PROSITE" id="PS00675">
    <property type="entry name" value="SIGMA54_INTERACT_1"/>
    <property type="match status" value="1"/>
</dbReference>
<evidence type="ECO:0000256" key="15">
    <source>
        <dbReference type="ARBA" id="ARBA00031910"/>
    </source>
</evidence>
<dbReference type="Gene3D" id="3.40.50.300">
    <property type="entry name" value="P-loop containing nucleotide triphosphate hydrolases"/>
    <property type="match status" value="1"/>
</dbReference>
<dbReference type="SUPFAM" id="SSF46689">
    <property type="entry name" value="Homeodomain-like"/>
    <property type="match status" value="1"/>
</dbReference>
<dbReference type="KEGG" id="rul:UC8_58240"/>
<dbReference type="SMART" id="SM00448">
    <property type="entry name" value="REC"/>
    <property type="match status" value="1"/>
</dbReference>
<evidence type="ECO:0000256" key="6">
    <source>
        <dbReference type="ARBA" id="ARBA00022741"/>
    </source>
</evidence>
<keyword evidence="3" id="KW-0963">Cytoplasm</keyword>
<dbReference type="Pfam" id="PF00158">
    <property type="entry name" value="Sigma54_activat"/>
    <property type="match status" value="1"/>
</dbReference>
<dbReference type="PANTHER" id="PTHR32071">
    <property type="entry name" value="TRANSCRIPTIONAL REGULATORY PROTEIN"/>
    <property type="match status" value="1"/>
</dbReference>
<evidence type="ECO:0000256" key="3">
    <source>
        <dbReference type="ARBA" id="ARBA00022490"/>
    </source>
</evidence>
<keyword evidence="11" id="KW-0010">Activator</keyword>
<dbReference type="Gene3D" id="1.10.10.60">
    <property type="entry name" value="Homeodomain-like"/>
    <property type="match status" value="1"/>
</dbReference>
<evidence type="ECO:0000256" key="2">
    <source>
        <dbReference type="ARBA" id="ARBA00019059"/>
    </source>
</evidence>
<keyword evidence="8" id="KW-0902">Two-component regulatory system</keyword>
<dbReference type="InterPro" id="IPR002197">
    <property type="entry name" value="HTH_Fis"/>
</dbReference>
<dbReference type="InterPro" id="IPR027417">
    <property type="entry name" value="P-loop_NTPase"/>
</dbReference>
<dbReference type="Pfam" id="PF00072">
    <property type="entry name" value="Response_reg"/>
    <property type="match status" value="1"/>
</dbReference>
<dbReference type="InterPro" id="IPR025943">
    <property type="entry name" value="Sigma_54_int_dom_ATP-bd_2"/>
</dbReference>
<evidence type="ECO:0000259" key="19">
    <source>
        <dbReference type="PROSITE" id="PS50110"/>
    </source>
</evidence>
<dbReference type="GO" id="GO:0000160">
    <property type="term" value="P:phosphorelay signal transduction system"/>
    <property type="evidence" value="ECO:0007669"/>
    <property type="project" value="UniProtKB-KW"/>
</dbReference>
<dbReference type="SMART" id="SM00382">
    <property type="entry name" value="AAA"/>
    <property type="match status" value="1"/>
</dbReference>
<evidence type="ECO:0000256" key="4">
    <source>
        <dbReference type="ARBA" id="ARBA00022491"/>
    </source>
</evidence>
<keyword evidence="12" id="KW-0804">Transcription</keyword>
<dbReference type="Gene3D" id="1.10.8.60">
    <property type="match status" value="1"/>
</dbReference>
<dbReference type="CDD" id="cd00009">
    <property type="entry name" value="AAA"/>
    <property type="match status" value="1"/>
</dbReference>
<dbReference type="GO" id="GO:0043565">
    <property type="term" value="F:sequence-specific DNA binding"/>
    <property type="evidence" value="ECO:0007669"/>
    <property type="project" value="InterPro"/>
</dbReference>
<evidence type="ECO:0000256" key="1">
    <source>
        <dbReference type="ARBA" id="ARBA00004496"/>
    </source>
</evidence>
<name>A0A5B9R0J4_9BACT</name>
<gene>
    <name evidence="20" type="primary">glnG_2</name>
    <name evidence="20" type="ORF">UC8_58240</name>
</gene>
<dbReference type="SUPFAM" id="SSF52540">
    <property type="entry name" value="P-loop containing nucleoside triphosphate hydrolases"/>
    <property type="match status" value="1"/>
</dbReference>
<dbReference type="GO" id="GO:0005524">
    <property type="term" value="F:ATP binding"/>
    <property type="evidence" value="ECO:0007669"/>
    <property type="project" value="UniProtKB-KW"/>
</dbReference>
<accession>A0A5B9R0J4</accession>
<dbReference type="AlphaFoldDB" id="A0A5B9R0J4"/>
<dbReference type="PANTHER" id="PTHR32071:SF95">
    <property type="entry name" value="DNA-BINDING TRANSCRIPTIONAL REGULATOR NTRC"/>
    <property type="match status" value="1"/>
</dbReference>
<dbReference type="Pfam" id="PF02954">
    <property type="entry name" value="HTH_8"/>
    <property type="match status" value="1"/>
</dbReference>
<evidence type="ECO:0000256" key="17">
    <source>
        <dbReference type="SAM" id="MobiDB-lite"/>
    </source>
</evidence>
<feature type="region of interest" description="Disordered" evidence="17">
    <location>
        <begin position="374"/>
        <end position="395"/>
    </location>
</feature>
<dbReference type="EMBL" id="CP042914">
    <property type="protein sequence ID" value="QEG43769.1"/>
    <property type="molecule type" value="Genomic_DNA"/>
</dbReference>
<evidence type="ECO:0000259" key="18">
    <source>
        <dbReference type="PROSITE" id="PS50045"/>
    </source>
</evidence>
<evidence type="ECO:0000256" key="5">
    <source>
        <dbReference type="ARBA" id="ARBA00022553"/>
    </source>
</evidence>
<dbReference type="PROSITE" id="PS00676">
    <property type="entry name" value="SIGMA54_INTERACT_2"/>
    <property type="match status" value="1"/>
</dbReference>
<keyword evidence="5 16" id="KW-0597">Phosphoprotein</keyword>
<dbReference type="Pfam" id="PF25601">
    <property type="entry name" value="AAA_lid_14"/>
    <property type="match status" value="1"/>
</dbReference>
<evidence type="ECO:0000256" key="12">
    <source>
        <dbReference type="ARBA" id="ARBA00023163"/>
    </source>
</evidence>
<keyword evidence="13" id="KW-0535">Nitrogen fixation</keyword>
<dbReference type="InterPro" id="IPR001789">
    <property type="entry name" value="Sig_transdc_resp-reg_receiver"/>
</dbReference>
<dbReference type="PRINTS" id="PR01590">
    <property type="entry name" value="HTHFIS"/>
</dbReference>
<dbReference type="InterPro" id="IPR009057">
    <property type="entry name" value="Homeodomain-like_sf"/>
</dbReference>
<dbReference type="FunFam" id="3.40.50.300:FF:000006">
    <property type="entry name" value="DNA-binding transcriptional regulator NtrC"/>
    <property type="match status" value="1"/>
</dbReference>
<dbReference type="GO" id="GO:0005737">
    <property type="term" value="C:cytoplasm"/>
    <property type="evidence" value="ECO:0007669"/>
    <property type="project" value="UniProtKB-SubCell"/>
</dbReference>